<feature type="binding site" evidence="9">
    <location>
        <position position="33"/>
    </location>
    <ligand>
        <name>ATP</name>
        <dbReference type="ChEBI" id="CHEBI:30616"/>
    </ligand>
</feature>
<evidence type="ECO:0000256" key="7">
    <source>
        <dbReference type="ARBA" id="ARBA00047899"/>
    </source>
</evidence>
<keyword evidence="5" id="KW-0418">Kinase</keyword>
<keyword evidence="3" id="KW-0808">Transferase</keyword>
<dbReference type="PANTHER" id="PTHR24343">
    <property type="entry name" value="SERINE/THREONINE KINASE"/>
    <property type="match status" value="1"/>
</dbReference>
<name>A0A426X556_ENSVE</name>
<dbReference type="Gene3D" id="3.30.200.20">
    <property type="entry name" value="Phosphorylase Kinase, domain 1"/>
    <property type="match status" value="1"/>
</dbReference>
<keyword evidence="2" id="KW-0723">Serine/threonine-protein kinase</keyword>
<comment type="catalytic activity">
    <reaction evidence="7">
        <text>L-threonyl-[protein] + ATP = O-phospho-L-threonyl-[protein] + ADP + H(+)</text>
        <dbReference type="Rhea" id="RHEA:46608"/>
        <dbReference type="Rhea" id="RHEA-COMP:11060"/>
        <dbReference type="Rhea" id="RHEA-COMP:11605"/>
        <dbReference type="ChEBI" id="CHEBI:15378"/>
        <dbReference type="ChEBI" id="CHEBI:30013"/>
        <dbReference type="ChEBI" id="CHEBI:30616"/>
        <dbReference type="ChEBI" id="CHEBI:61977"/>
        <dbReference type="ChEBI" id="CHEBI:456216"/>
        <dbReference type="EC" id="2.7.11.1"/>
    </reaction>
</comment>
<dbReference type="SMART" id="SM00220">
    <property type="entry name" value="S_TKc"/>
    <property type="match status" value="1"/>
</dbReference>
<dbReference type="PANTHER" id="PTHR24343:SF376">
    <property type="entry name" value="SERINE_THREONINE-PROTEIN KINASE SRK2A-RELATED"/>
    <property type="match status" value="1"/>
</dbReference>
<protein>
    <recommendedName>
        <fullName evidence="1">non-specific serine/threonine protein kinase</fullName>
        <ecNumber evidence="1">2.7.11.1</ecNumber>
    </recommendedName>
</protein>
<dbReference type="GO" id="GO:0005524">
    <property type="term" value="F:ATP binding"/>
    <property type="evidence" value="ECO:0007669"/>
    <property type="project" value="UniProtKB-UniRule"/>
</dbReference>
<evidence type="ECO:0000256" key="4">
    <source>
        <dbReference type="ARBA" id="ARBA00022741"/>
    </source>
</evidence>
<evidence type="ECO:0000259" key="10">
    <source>
        <dbReference type="PROSITE" id="PS50011"/>
    </source>
</evidence>
<keyword evidence="6 9" id="KW-0067">ATP-binding</keyword>
<feature type="domain" description="Protein kinase" evidence="10">
    <location>
        <begin position="4"/>
        <end position="178"/>
    </location>
</feature>
<dbReference type="InterPro" id="IPR000719">
    <property type="entry name" value="Prot_kinase_dom"/>
</dbReference>
<evidence type="ECO:0000256" key="2">
    <source>
        <dbReference type="ARBA" id="ARBA00022527"/>
    </source>
</evidence>
<gene>
    <name evidence="11" type="ORF">B296_00059123</name>
</gene>
<dbReference type="EC" id="2.7.11.1" evidence="1"/>
<reference evidence="11 12" key="1">
    <citation type="journal article" date="2014" name="Agronomy (Basel)">
        <title>A Draft Genome Sequence for Ensete ventricosum, the Drought-Tolerant Tree Against Hunger.</title>
        <authorList>
            <person name="Harrison J."/>
            <person name="Moore K.A."/>
            <person name="Paszkiewicz K."/>
            <person name="Jones T."/>
            <person name="Grant M."/>
            <person name="Ambacheew D."/>
            <person name="Muzemil S."/>
            <person name="Studholme D.J."/>
        </authorList>
    </citation>
    <scope>NUCLEOTIDE SEQUENCE [LARGE SCALE GENOMIC DNA]</scope>
</reference>
<evidence type="ECO:0000256" key="9">
    <source>
        <dbReference type="PROSITE-ProRule" id="PRU10141"/>
    </source>
</evidence>
<evidence type="ECO:0000256" key="8">
    <source>
        <dbReference type="ARBA" id="ARBA00048679"/>
    </source>
</evidence>
<comment type="caution">
    <text evidence="11">The sequence shown here is derived from an EMBL/GenBank/DDBJ whole genome shotgun (WGS) entry which is preliminary data.</text>
</comment>
<dbReference type="SUPFAM" id="SSF56112">
    <property type="entry name" value="Protein kinase-like (PK-like)"/>
    <property type="match status" value="1"/>
</dbReference>
<evidence type="ECO:0000313" key="12">
    <source>
        <dbReference type="Proteomes" id="UP000287651"/>
    </source>
</evidence>
<evidence type="ECO:0000256" key="6">
    <source>
        <dbReference type="ARBA" id="ARBA00022840"/>
    </source>
</evidence>
<accession>A0A426X556</accession>
<dbReference type="PROSITE" id="PS50011">
    <property type="entry name" value="PROTEIN_KINASE_DOM"/>
    <property type="match status" value="1"/>
</dbReference>
<comment type="catalytic activity">
    <reaction evidence="8">
        <text>L-seryl-[protein] + ATP = O-phospho-L-seryl-[protein] + ADP + H(+)</text>
        <dbReference type="Rhea" id="RHEA:17989"/>
        <dbReference type="Rhea" id="RHEA-COMP:9863"/>
        <dbReference type="Rhea" id="RHEA-COMP:11604"/>
        <dbReference type="ChEBI" id="CHEBI:15378"/>
        <dbReference type="ChEBI" id="CHEBI:29999"/>
        <dbReference type="ChEBI" id="CHEBI:30616"/>
        <dbReference type="ChEBI" id="CHEBI:83421"/>
        <dbReference type="ChEBI" id="CHEBI:456216"/>
        <dbReference type="EC" id="2.7.11.1"/>
    </reaction>
</comment>
<dbReference type="EMBL" id="AMZH03026537">
    <property type="protein sequence ID" value="RRT34570.1"/>
    <property type="molecule type" value="Genomic_DNA"/>
</dbReference>
<dbReference type="PROSITE" id="PS00107">
    <property type="entry name" value="PROTEIN_KINASE_ATP"/>
    <property type="match status" value="1"/>
</dbReference>
<evidence type="ECO:0000256" key="3">
    <source>
        <dbReference type="ARBA" id="ARBA00022679"/>
    </source>
</evidence>
<dbReference type="Proteomes" id="UP000287651">
    <property type="component" value="Unassembled WGS sequence"/>
</dbReference>
<organism evidence="11 12">
    <name type="scientific">Ensete ventricosum</name>
    <name type="common">Abyssinian banana</name>
    <name type="synonym">Musa ensete</name>
    <dbReference type="NCBI Taxonomy" id="4639"/>
    <lineage>
        <taxon>Eukaryota</taxon>
        <taxon>Viridiplantae</taxon>
        <taxon>Streptophyta</taxon>
        <taxon>Embryophyta</taxon>
        <taxon>Tracheophyta</taxon>
        <taxon>Spermatophyta</taxon>
        <taxon>Magnoliopsida</taxon>
        <taxon>Liliopsida</taxon>
        <taxon>Zingiberales</taxon>
        <taxon>Musaceae</taxon>
        <taxon>Ensete</taxon>
    </lineage>
</organism>
<sequence length="178" mass="20632">MEKYEVVRDIGSGNFGVAKLMRHKDTKELVAMKHIERGHRIDENVGREIINHRSLRHPNVIRFKEVWGFPRIEERAAPLPLLSSLFFLIGIGILSSGCFDADASGDRDGVRRGRRALRADLRRRKIQRRRGSLIYPSRSSSSQINSRISIDFLLQARYFFQQLICGVSYYHLRVQKLP</sequence>
<evidence type="ECO:0000313" key="11">
    <source>
        <dbReference type="EMBL" id="RRT34570.1"/>
    </source>
</evidence>
<proteinExistence type="predicted"/>
<evidence type="ECO:0000256" key="1">
    <source>
        <dbReference type="ARBA" id="ARBA00012513"/>
    </source>
</evidence>
<dbReference type="Pfam" id="PF00069">
    <property type="entry name" value="Pkinase"/>
    <property type="match status" value="1"/>
</dbReference>
<dbReference type="AlphaFoldDB" id="A0A426X556"/>
<dbReference type="GO" id="GO:0004674">
    <property type="term" value="F:protein serine/threonine kinase activity"/>
    <property type="evidence" value="ECO:0007669"/>
    <property type="project" value="UniProtKB-KW"/>
</dbReference>
<evidence type="ECO:0000256" key="5">
    <source>
        <dbReference type="ARBA" id="ARBA00022777"/>
    </source>
</evidence>
<keyword evidence="4 9" id="KW-0547">Nucleotide-binding</keyword>
<dbReference type="InterPro" id="IPR017441">
    <property type="entry name" value="Protein_kinase_ATP_BS"/>
</dbReference>
<dbReference type="InterPro" id="IPR011009">
    <property type="entry name" value="Kinase-like_dom_sf"/>
</dbReference>